<evidence type="ECO:0000256" key="2">
    <source>
        <dbReference type="ARBA" id="ARBA00004604"/>
    </source>
</evidence>
<dbReference type="GO" id="GO:0034473">
    <property type="term" value="P:U1 snRNA 3'-end processing"/>
    <property type="evidence" value="ECO:0007669"/>
    <property type="project" value="TreeGrafter"/>
</dbReference>
<evidence type="ECO:0000259" key="8">
    <source>
        <dbReference type="Pfam" id="PF01138"/>
    </source>
</evidence>
<dbReference type="RefSeq" id="XP_056038560.1">
    <property type="nucleotide sequence ID" value="XM_056182699.1"/>
</dbReference>
<evidence type="ECO:0000256" key="3">
    <source>
        <dbReference type="ARBA" id="ARBA00006678"/>
    </source>
</evidence>
<comment type="subcellular location">
    <subcellularLocation>
        <location evidence="1">Cytoplasm</location>
    </subcellularLocation>
    <subcellularLocation>
        <location evidence="2">Nucleus</location>
        <location evidence="2">Nucleolus</location>
    </subcellularLocation>
</comment>
<dbReference type="PANTHER" id="PTHR11097:SF8">
    <property type="entry name" value="EXOSOME COMPLEX COMPONENT RRP42"/>
    <property type="match status" value="1"/>
</dbReference>
<reference evidence="9 10" key="1">
    <citation type="journal article" date="2023" name="G3 (Bethesda)">
        <title>A high-quality reference genome for the fission yeast Schizosaccharomyces osmophilus.</title>
        <authorList>
            <person name="Jia G.S."/>
            <person name="Zhang W.C."/>
            <person name="Liang Y."/>
            <person name="Liu X.H."/>
            <person name="Rhind N."/>
            <person name="Pidoux A."/>
            <person name="Brysch-Herzberg M."/>
            <person name="Du L.L."/>
        </authorList>
    </citation>
    <scope>NUCLEOTIDE SEQUENCE [LARGE SCALE GENOMIC DNA]</scope>
    <source>
        <strain evidence="9 10">CBS 15793</strain>
    </source>
</reference>
<accession>A0AAE9WDA3</accession>
<dbReference type="PANTHER" id="PTHR11097">
    <property type="entry name" value="EXOSOME COMPLEX EXONUCLEASE RIBOSOMAL RNA PROCESSING PROTEIN"/>
    <property type="match status" value="1"/>
</dbReference>
<dbReference type="GO" id="GO:0035925">
    <property type="term" value="F:mRNA 3'-UTR AU-rich region binding"/>
    <property type="evidence" value="ECO:0007669"/>
    <property type="project" value="TreeGrafter"/>
</dbReference>
<evidence type="ECO:0000256" key="6">
    <source>
        <dbReference type="ARBA" id="ARBA00023242"/>
    </source>
</evidence>
<dbReference type="GO" id="GO:0000467">
    <property type="term" value="P:exonucleolytic trimming to generate mature 3'-end of 5.8S rRNA from tricistronic rRNA transcript (SSU-rRNA, 5.8S rRNA, LSU-rRNA)"/>
    <property type="evidence" value="ECO:0007669"/>
    <property type="project" value="TreeGrafter"/>
</dbReference>
<comment type="similarity">
    <text evidence="3">Belongs to the RNase PH family.</text>
</comment>
<evidence type="ECO:0000256" key="4">
    <source>
        <dbReference type="ARBA" id="ARBA00022490"/>
    </source>
</evidence>
<evidence type="ECO:0000256" key="7">
    <source>
        <dbReference type="ARBA" id="ARBA00042523"/>
    </source>
</evidence>
<name>A0AAE9WDA3_9SCHI</name>
<dbReference type="GO" id="GO:0000176">
    <property type="term" value="C:nuclear exosome (RNase complex)"/>
    <property type="evidence" value="ECO:0007669"/>
    <property type="project" value="UniProtKB-ARBA"/>
</dbReference>
<evidence type="ECO:0000313" key="10">
    <source>
        <dbReference type="Proteomes" id="UP001212411"/>
    </source>
</evidence>
<sequence>MQLSLPELSYTRQSLTAFEPPIRNDGRSIDQLRALSGQVNILPGAHGSARIKWGSTVEVLVGIKADVADATIHGGAFEASVDVSPSVTIQNRETDHLPSSLTSALQDVLDALPVDYLKFTPSKAWRIHVDVIVMLCAVPNENILSALSLATSLALQTTKIPKISTPNVTEMVLGSSKFEPSEEYDVDSEWDNAVPLQGLENLSVIITASSVDHILLIDPTVDEANVAQATYAVGVLPDGTTSYTRTISMGGGYASTGRAITAERYISLVQAASVAGTKLQEASKSLLAYEGSGFFDILP</sequence>
<dbReference type="GO" id="GO:0000177">
    <property type="term" value="C:cytoplasmic exosome (RNase complex)"/>
    <property type="evidence" value="ECO:0007669"/>
    <property type="project" value="TreeGrafter"/>
</dbReference>
<dbReference type="InterPro" id="IPR001247">
    <property type="entry name" value="ExoRNase_PH_dom1"/>
</dbReference>
<dbReference type="InterPro" id="IPR050590">
    <property type="entry name" value="Exosome_comp_Rrp42_subfam"/>
</dbReference>
<keyword evidence="6" id="KW-0539">Nucleus</keyword>
<protein>
    <recommendedName>
        <fullName evidence="7">Ribosomal RNA-processing protein 42</fullName>
    </recommendedName>
</protein>
<dbReference type="KEGG" id="som:SOMG_03912"/>
<dbReference type="GO" id="GO:0005730">
    <property type="term" value="C:nucleolus"/>
    <property type="evidence" value="ECO:0007669"/>
    <property type="project" value="UniProtKB-SubCell"/>
</dbReference>
<feature type="domain" description="Exoribonuclease phosphorolytic" evidence="8">
    <location>
        <begin position="31"/>
        <end position="161"/>
    </location>
</feature>
<organism evidence="9 10">
    <name type="scientific">Schizosaccharomyces osmophilus</name>
    <dbReference type="NCBI Taxonomy" id="2545709"/>
    <lineage>
        <taxon>Eukaryota</taxon>
        <taxon>Fungi</taxon>
        <taxon>Dikarya</taxon>
        <taxon>Ascomycota</taxon>
        <taxon>Taphrinomycotina</taxon>
        <taxon>Schizosaccharomycetes</taxon>
        <taxon>Schizosaccharomycetales</taxon>
        <taxon>Schizosaccharomycetaceae</taxon>
        <taxon>Schizosaccharomyces</taxon>
    </lineage>
</organism>
<dbReference type="InterPro" id="IPR036345">
    <property type="entry name" value="ExoRNase_PH_dom2_sf"/>
</dbReference>
<dbReference type="Pfam" id="PF01138">
    <property type="entry name" value="RNase_PH"/>
    <property type="match status" value="1"/>
</dbReference>
<dbReference type="GO" id="GO:0034475">
    <property type="term" value="P:U4 snRNA 3'-end processing"/>
    <property type="evidence" value="ECO:0007669"/>
    <property type="project" value="TreeGrafter"/>
</dbReference>
<dbReference type="InterPro" id="IPR027408">
    <property type="entry name" value="PNPase/RNase_PH_dom_sf"/>
</dbReference>
<dbReference type="GO" id="GO:0034476">
    <property type="term" value="P:U5 snRNA 3'-end processing"/>
    <property type="evidence" value="ECO:0007669"/>
    <property type="project" value="TreeGrafter"/>
</dbReference>
<keyword evidence="4" id="KW-0963">Cytoplasm</keyword>
<proteinExistence type="inferred from homology"/>
<keyword evidence="10" id="KW-1185">Reference proteome</keyword>
<dbReference type="InterPro" id="IPR020568">
    <property type="entry name" value="Ribosomal_Su5_D2-typ_SF"/>
</dbReference>
<dbReference type="SUPFAM" id="SSF55666">
    <property type="entry name" value="Ribonuclease PH domain 2-like"/>
    <property type="match status" value="1"/>
</dbReference>
<evidence type="ECO:0000313" key="9">
    <source>
        <dbReference type="EMBL" id="WBW74317.1"/>
    </source>
</evidence>
<dbReference type="GO" id="GO:0071038">
    <property type="term" value="P:TRAMP-dependent tRNA surveillance pathway"/>
    <property type="evidence" value="ECO:0007669"/>
    <property type="project" value="TreeGrafter"/>
</dbReference>
<dbReference type="GO" id="GO:0071035">
    <property type="term" value="P:nuclear polyadenylation-dependent rRNA catabolic process"/>
    <property type="evidence" value="ECO:0007669"/>
    <property type="project" value="TreeGrafter"/>
</dbReference>
<evidence type="ECO:0000256" key="1">
    <source>
        <dbReference type="ARBA" id="ARBA00004496"/>
    </source>
</evidence>
<dbReference type="GO" id="GO:0071028">
    <property type="term" value="P:nuclear mRNA surveillance"/>
    <property type="evidence" value="ECO:0007669"/>
    <property type="project" value="TreeGrafter"/>
</dbReference>
<dbReference type="AlphaFoldDB" id="A0AAE9WDA3"/>
<dbReference type="SUPFAM" id="SSF54211">
    <property type="entry name" value="Ribosomal protein S5 domain 2-like"/>
    <property type="match status" value="1"/>
</dbReference>
<gene>
    <name evidence="9" type="primary">rrp42</name>
    <name evidence="9" type="ORF">SOMG_03912</name>
</gene>
<evidence type="ECO:0000256" key="5">
    <source>
        <dbReference type="ARBA" id="ARBA00022835"/>
    </source>
</evidence>
<dbReference type="EMBL" id="CP115612">
    <property type="protein sequence ID" value="WBW74317.1"/>
    <property type="molecule type" value="Genomic_DNA"/>
</dbReference>
<dbReference type="GO" id="GO:0016075">
    <property type="term" value="P:rRNA catabolic process"/>
    <property type="evidence" value="ECO:0007669"/>
    <property type="project" value="TreeGrafter"/>
</dbReference>
<keyword evidence="5" id="KW-0271">Exosome</keyword>
<dbReference type="GeneID" id="80877388"/>
<dbReference type="Proteomes" id="UP001212411">
    <property type="component" value="Chromosome 2"/>
</dbReference>
<dbReference type="Gene3D" id="3.30.230.70">
    <property type="entry name" value="GHMP Kinase, N-terminal domain"/>
    <property type="match status" value="1"/>
</dbReference>